<dbReference type="InterPro" id="IPR003591">
    <property type="entry name" value="Leu-rich_rpt_typical-subtyp"/>
</dbReference>
<dbReference type="EMBL" id="JARBDR010000657">
    <property type="protein sequence ID" value="KAJ8308169.1"/>
    <property type="molecule type" value="Genomic_DNA"/>
</dbReference>
<evidence type="ECO:0000313" key="6">
    <source>
        <dbReference type="Proteomes" id="UP001217089"/>
    </source>
</evidence>
<keyword evidence="3" id="KW-0812">Transmembrane</keyword>
<gene>
    <name evidence="5" type="ORF">KUTeg_013043</name>
</gene>
<evidence type="ECO:0000313" key="5">
    <source>
        <dbReference type="EMBL" id="KAJ8308169.1"/>
    </source>
</evidence>
<proteinExistence type="predicted"/>
<keyword evidence="1" id="KW-0433">Leucine-rich repeat</keyword>
<reference evidence="5 6" key="1">
    <citation type="submission" date="2022-12" db="EMBL/GenBank/DDBJ databases">
        <title>Chromosome-level genome of Tegillarca granosa.</title>
        <authorList>
            <person name="Kim J."/>
        </authorList>
    </citation>
    <scope>NUCLEOTIDE SEQUENCE [LARGE SCALE GENOMIC DNA]</scope>
    <source>
        <strain evidence="5">Teg-2019</strain>
        <tissue evidence="5">Adductor muscle</tissue>
    </source>
</reference>
<accession>A0ABQ9ESJ3</accession>
<keyword evidence="6" id="KW-1185">Reference proteome</keyword>
<keyword evidence="3" id="KW-1133">Transmembrane helix</keyword>
<dbReference type="InterPro" id="IPR001611">
    <property type="entry name" value="Leu-rich_rpt"/>
</dbReference>
<dbReference type="SMART" id="SM00369">
    <property type="entry name" value="LRR_TYP"/>
    <property type="match status" value="7"/>
</dbReference>
<feature type="domain" description="Disease resistance R13L4/SHOC-2-like LRR" evidence="4">
    <location>
        <begin position="134"/>
        <end position="210"/>
    </location>
</feature>
<evidence type="ECO:0000259" key="4">
    <source>
        <dbReference type="Pfam" id="PF23598"/>
    </source>
</evidence>
<evidence type="ECO:0000256" key="1">
    <source>
        <dbReference type="ARBA" id="ARBA00022614"/>
    </source>
</evidence>
<sequence length="307" mass="34253">MDDLLGMADTFYQYLSLVARDFIFFSGDVQTTTIAVAIASSLCCSIVWAIWHVVNIIQNSNSSNKRRSLSTSSTYFPSPHLDKTPAKFSTKFHYDSQYSEGLLDDIYNQQIEVPCVSKCQIKQCPDRIGYVGAQLTHLNLSSNNLEELPSEIGCLRGLQELSVSDNSIQELPESLGTLCNLKILKLAHNKIQILPDFLSFLTCLELLDISNNALLLLPANIGELRNLQLLYAGGNKLEEIPSGLYSLLSLKVLDIKANHLQSLQDNIKQLLRLEVLDVTDCDLDTFPKGLVYCSSLISLHAAFNRYE</sequence>
<dbReference type="InterPro" id="IPR050216">
    <property type="entry name" value="LRR_domain-containing"/>
</dbReference>
<dbReference type="Proteomes" id="UP001217089">
    <property type="component" value="Unassembled WGS sequence"/>
</dbReference>
<feature type="transmembrane region" description="Helical" evidence="3">
    <location>
        <begin position="34"/>
        <end position="57"/>
    </location>
</feature>
<dbReference type="Pfam" id="PF23598">
    <property type="entry name" value="LRR_14"/>
    <property type="match status" value="1"/>
</dbReference>
<dbReference type="PRINTS" id="PR00019">
    <property type="entry name" value="LEURICHRPT"/>
</dbReference>
<dbReference type="InterPro" id="IPR032675">
    <property type="entry name" value="LRR_dom_sf"/>
</dbReference>
<dbReference type="SUPFAM" id="SSF52058">
    <property type="entry name" value="L domain-like"/>
    <property type="match status" value="1"/>
</dbReference>
<keyword evidence="3" id="KW-0472">Membrane</keyword>
<dbReference type="Gene3D" id="3.80.10.10">
    <property type="entry name" value="Ribonuclease Inhibitor"/>
    <property type="match status" value="2"/>
</dbReference>
<name>A0ABQ9ESJ3_TEGGR</name>
<dbReference type="PANTHER" id="PTHR48051">
    <property type="match status" value="1"/>
</dbReference>
<evidence type="ECO:0000256" key="3">
    <source>
        <dbReference type="SAM" id="Phobius"/>
    </source>
</evidence>
<evidence type="ECO:0000256" key="2">
    <source>
        <dbReference type="ARBA" id="ARBA00022737"/>
    </source>
</evidence>
<protein>
    <recommendedName>
        <fullName evidence="4">Disease resistance R13L4/SHOC-2-like LRR domain-containing protein</fullName>
    </recommendedName>
</protein>
<dbReference type="InterPro" id="IPR055414">
    <property type="entry name" value="LRR_R13L4/SHOC2-like"/>
</dbReference>
<comment type="caution">
    <text evidence="5">The sequence shown here is derived from an EMBL/GenBank/DDBJ whole genome shotgun (WGS) entry which is preliminary data.</text>
</comment>
<dbReference type="SMART" id="SM00364">
    <property type="entry name" value="LRR_BAC"/>
    <property type="match status" value="5"/>
</dbReference>
<keyword evidence="2" id="KW-0677">Repeat</keyword>
<organism evidence="5 6">
    <name type="scientific">Tegillarca granosa</name>
    <name type="common">Malaysian cockle</name>
    <name type="synonym">Anadara granosa</name>
    <dbReference type="NCBI Taxonomy" id="220873"/>
    <lineage>
        <taxon>Eukaryota</taxon>
        <taxon>Metazoa</taxon>
        <taxon>Spiralia</taxon>
        <taxon>Lophotrochozoa</taxon>
        <taxon>Mollusca</taxon>
        <taxon>Bivalvia</taxon>
        <taxon>Autobranchia</taxon>
        <taxon>Pteriomorphia</taxon>
        <taxon>Arcoida</taxon>
        <taxon>Arcoidea</taxon>
        <taxon>Arcidae</taxon>
        <taxon>Tegillarca</taxon>
    </lineage>
</organism>
<dbReference type="PANTHER" id="PTHR48051:SF54">
    <property type="entry name" value="LEUCINE-RICH REPEAT-CONTAINING PROTEIN"/>
    <property type="match status" value="1"/>
</dbReference>
<dbReference type="PROSITE" id="PS51450">
    <property type="entry name" value="LRR"/>
    <property type="match status" value="2"/>
</dbReference>